<dbReference type="EnsemblPlants" id="TuG1812G0700001720.01.T02">
    <property type="protein sequence ID" value="TuG1812G0700001720.01.T02"/>
    <property type="gene ID" value="TuG1812G0700001720.01"/>
</dbReference>
<dbReference type="Proteomes" id="UP000015106">
    <property type="component" value="Chromosome 7"/>
</dbReference>
<reference evidence="1" key="3">
    <citation type="submission" date="2022-06" db="UniProtKB">
        <authorList>
            <consortium name="EnsemblPlants"/>
        </authorList>
    </citation>
    <scope>IDENTIFICATION</scope>
</reference>
<organism evidence="1 2">
    <name type="scientific">Triticum urartu</name>
    <name type="common">Red wild einkorn</name>
    <name type="synonym">Crithodium urartu</name>
    <dbReference type="NCBI Taxonomy" id="4572"/>
    <lineage>
        <taxon>Eukaryota</taxon>
        <taxon>Viridiplantae</taxon>
        <taxon>Streptophyta</taxon>
        <taxon>Embryophyta</taxon>
        <taxon>Tracheophyta</taxon>
        <taxon>Spermatophyta</taxon>
        <taxon>Magnoliopsida</taxon>
        <taxon>Liliopsida</taxon>
        <taxon>Poales</taxon>
        <taxon>Poaceae</taxon>
        <taxon>BOP clade</taxon>
        <taxon>Pooideae</taxon>
        <taxon>Triticodae</taxon>
        <taxon>Triticeae</taxon>
        <taxon>Triticinae</taxon>
        <taxon>Triticum</taxon>
    </lineage>
</organism>
<protein>
    <submittedName>
        <fullName evidence="1">Uncharacterized protein</fullName>
    </submittedName>
</protein>
<evidence type="ECO:0000313" key="2">
    <source>
        <dbReference type="Proteomes" id="UP000015106"/>
    </source>
</evidence>
<reference evidence="2" key="1">
    <citation type="journal article" date="2013" name="Nature">
        <title>Draft genome of the wheat A-genome progenitor Triticum urartu.</title>
        <authorList>
            <person name="Ling H.Q."/>
            <person name="Zhao S."/>
            <person name="Liu D."/>
            <person name="Wang J."/>
            <person name="Sun H."/>
            <person name="Zhang C."/>
            <person name="Fan H."/>
            <person name="Li D."/>
            <person name="Dong L."/>
            <person name="Tao Y."/>
            <person name="Gao C."/>
            <person name="Wu H."/>
            <person name="Li Y."/>
            <person name="Cui Y."/>
            <person name="Guo X."/>
            <person name="Zheng S."/>
            <person name="Wang B."/>
            <person name="Yu K."/>
            <person name="Liang Q."/>
            <person name="Yang W."/>
            <person name="Lou X."/>
            <person name="Chen J."/>
            <person name="Feng M."/>
            <person name="Jian J."/>
            <person name="Zhang X."/>
            <person name="Luo G."/>
            <person name="Jiang Y."/>
            <person name="Liu J."/>
            <person name="Wang Z."/>
            <person name="Sha Y."/>
            <person name="Zhang B."/>
            <person name="Wu H."/>
            <person name="Tang D."/>
            <person name="Shen Q."/>
            <person name="Xue P."/>
            <person name="Zou S."/>
            <person name="Wang X."/>
            <person name="Liu X."/>
            <person name="Wang F."/>
            <person name="Yang Y."/>
            <person name="An X."/>
            <person name="Dong Z."/>
            <person name="Zhang K."/>
            <person name="Zhang X."/>
            <person name="Luo M.C."/>
            <person name="Dvorak J."/>
            <person name="Tong Y."/>
            <person name="Wang J."/>
            <person name="Yang H."/>
            <person name="Li Z."/>
            <person name="Wang D."/>
            <person name="Zhang A."/>
            <person name="Wang J."/>
        </authorList>
    </citation>
    <scope>NUCLEOTIDE SEQUENCE</scope>
    <source>
        <strain evidence="2">cv. G1812</strain>
    </source>
</reference>
<sequence>MIKSSSWVHVWLDYEIMVMNTKLIGTLFYTTLPWNMISQKRGSQT</sequence>
<name>A0A8R7QY86_TRIUA</name>
<reference evidence="1" key="2">
    <citation type="submission" date="2018-03" db="EMBL/GenBank/DDBJ databases">
        <title>The Triticum urartu genome reveals the dynamic nature of wheat genome evolution.</title>
        <authorList>
            <person name="Ling H."/>
            <person name="Ma B."/>
            <person name="Shi X."/>
            <person name="Liu H."/>
            <person name="Dong L."/>
            <person name="Sun H."/>
            <person name="Cao Y."/>
            <person name="Gao Q."/>
            <person name="Zheng S."/>
            <person name="Li Y."/>
            <person name="Yu Y."/>
            <person name="Du H."/>
            <person name="Qi M."/>
            <person name="Li Y."/>
            <person name="Yu H."/>
            <person name="Cui Y."/>
            <person name="Wang N."/>
            <person name="Chen C."/>
            <person name="Wu H."/>
            <person name="Zhao Y."/>
            <person name="Zhang J."/>
            <person name="Li Y."/>
            <person name="Zhou W."/>
            <person name="Zhang B."/>
            <person name="Hu W."/>
            <person name="Eijk M."/>
            <person name="Tang J."/>
            <person name="Witsenboer H."/>
            <person name="Zhao S."/>
            <person name="Li Z."/>
            <person name="Zhang A."/>
            <person name="Wang D."/>
            <person name="Liang C."/>
        </authorList>
    </citation>
    <scope>NUCLEOTIDE SEQUENCE [LARGE SCALE GENOMIC DNA]</scope>
    <source>
        <strain evidence="1">cv. G1812</strain>
    </source>
</reference>
<dbReference type="AlphaFoldDB" id="A0A8R7QY86"/>
<accession>A0A8R7QY86</accession>
<dbReference type="Gramene" id="TuG1812G0700001720.01.T02">
    <property type="protein sequence ID" value="TuG1812G0700001720.01.T02"/>
    <property type="gene ID" value="TuG1812G0700001720.01"/>
</dbReference>
<proteinExistence type="predicted"/>
<dbReference type="EnsemblPlants" id="TuG1812G0700001720.01.T01">
    <property type="protein sequence ID" value="TuG1812G0700001720.01.T01"/>
    <property type="gene ID" value="TuG1812G0700001720.01"/>
</dbReference>
<keyword evidence="2" id="KW-1185">Reference proteome</keyword>
<dbReference type="Gramene" id="TuG1812G0700001720.01.T01">
    <property type="protein sequence ID" value="TuG1812G0700001720.01.T01"/>
    <property type="gene ID" value="TuG1812G0700001720.01"/>
</dbReference>
<evidence type="ECO:0000313" key="1">
    <source>
        <dbReference type="EnsemblPlants" id="TuG1812G0700001720.01.T01"/>
    </source>
</evidence>